<dbReference type="AlphaFoldDB" id="A0A0F5LDS4"/>
<accession>A0A0F5LDS4</accession>
<dbReference type="PATRIC" id="fig|361041.3.peg.968"/>
<protein>
    <submittedName>
        <fullName evidence="1">Uncharacterized protein</fullName>
    </submittedName>
</protein>
<reference evidence="1 2" key="1">
    <citation type="submission" date="2015-03" db="EMBL/GenBank/DDBJ databases">
        <authorList>
            <person name="Hassan Y.I."/>
            <person name="Lepp D."/>
            <person name="Zhou T."/>
        </authorList>
    </citation>
    <scope>NUCLEOTIDE SEQUENCE [LARGE SCALE GENOMIC DNA]</scope>
    <source>
        <strain evidence="1 2">GH2-10</strain>
    </source>
</reference>
<dbReference type="Proteomes" id="UP000033514">
    <property type="component" value="Unassembled WGS sequence"/>
</dbReference>
<sequence length="69" mass="7899">MTFMYSVTLPVSGGNKLRRFREWAEAHVPALSYSLPQQTPIKTETMTIKLLSLEDRQQLLEAFANSSRI</sequence>
<proteinExistence type="predicted"/>
<dbReference type="RefSeq" id="WP_046142411.1">
    <property type="nucleotide sequence ID" value="NZ_LAJG01000014.1"/>
</dbReference>
<gene>
    <name evidence="1" type="ORF">VW35_08125</name>
</gene>
<evidence type="ECO:0000313" key="1">
    <source>
        <dbReference type="EMBL" id="KKB80349.1"/>
    </source>
</evidence>
<dbReference type="OrthoDB" id="8392900at2"/>
<comment type="caution">
    <text evidence="1">The sequence shown here is derived from an EMBL/GenBank/DDBJ whole genome shotgun (WGS) entry which is preliminary data.</text>
</comment>
<name>A0A0F5LDS4_9HYPH</name>
<dbReference type="EMBL" id="LAJG01000014">
    <property type="protein sequence ID" value="KKB80349.1"/>
    <property type="molecule type" value="Genomic_DNA"/>
</dbReference>
<evidence type="ECO:0000313" key="2">
    <source>
        <dbReference type="Proteomes" id="UP000033514"/>
    </source>
</evidence>
<organism evidence="1 2">
    <name type="scientific">Devosia soli</name>
    <dbReference type="NCBI Taxonomy" id="361041"/>
    <lineage>
        <taxon>Bacteria</taxon>
        <taxon>Pseudomonadati</taxon>
        <taxon>Pseudomonadota</taxon>
        <taxon>Alphaproteobacteria</taxon>
        <taxon>Hyphomicrobiales</taxon>
        <taxon>Devosiaceae</taxon>
        <taxon>Devosia</taxon>
    </lineage>
</organism>
<keyword evidence="2" id="KW-1185">Reference proteome</keyword>